<reference evidence="2 3" key="1">
    <citation type="journal article" date="2009" name="PLoS Genet.">
        <title>Adaptations to submarine hydrothermal environments exemplified by the genome of Nautilia profundicola.</title>
        <authorList>
            <person name="Campbell B.J."/>
            <person name="Smith J.L."/>
            <person name="Hanson T.E."/>
            <person name="Klotz M.G."/>
            <person name="Stein L.Y."/>
            <person name="Lee C.K."/>
            <person name="Wu D."/>
            <person name="Robinson J.M."/>
            <person name="Khouri H.M."/>
            <person name="Eisen J.A."/>
            <person name="Cary S.C."/>
        </authorList>
    </citation>
    <scope>NUCLEOTIDE SEQUENCE [LARGE SCALE GENOMIC DNA]</scope>
    <source>
        <strain evidence="3">ATCC BAA-1463 / DSM 18972 / AmH</strain>
    </source>
</reference>
<keyword evidence="3" id="KW-1185">Reference proteome</keyword>
<sequence>MKKLAILGLGAALLFGASSDDINKKLDLLLQKIEQLEKKVDKKDAEIEELKKEIKVQQKEIKKSNEEVKKEVKTQLAVKSCKKIKVVNMKYKYHDEVIPYYDITVTLKNEYPKKITYLSGNLYVEDKDKVKIFKDFIQRDVDLPVGGEITIKKTHQLNSDLEQYLKDEKPENLHIYFEVIRADFADGTNIECGIF</sequence>
<accession>B9L849</accession>
<dbReference type="HOGENOM" id="CLU_1395034_0_0_7"/>
<evidence type="ECO:0000313" key="3">
    <source>
        <dbReference type="Proteomes" id="UP000000448"/>
    </source>
</evidence>
<proteinExistence type="predicted"/>
<gene>
    <name evidence="2" type="ordered locus">NAMH_0385</name>
</gene>
<keyword evidence="1" id="KW-0175">Coiled coil</keyword>
<dbReference type="Proteomes" id="UP000000448">
    <property type="component" value="Chromosome"/>
</dbReference>
<organism evidence="2 3">
    <name type="scientific">Nautilia profundicola (strain ATCC BAA-1463 / DSM 18972 / AmH)</name>
    <dbReference type="NCBI Taxonomy" id="598659"/>
    <lineage>
        <taxon>Bacteria</taxon>
        <taxon>Pseudomonadati</taxon>
        <taxon>Campylobacterota</taxon>
        <taxon>Epsilonproteobacteria</taxon>
        <taxon>Nautiliales</taxon>
        <taxon>Nautiliaceae</taxon>
        <taxon>Nautilia</taxon>
    </lineage>
</organism>
<dbReference type="AlphaFoldDB" id="B9L849"/>
<evidence type="ECO:0000256" key="1">
    <source>
        <dbReference type="SAM" id="Coils"/>
    </source>
</evidence>
<protein>
    <submittedName>
        <fullName evidence="2">Uncharacterized protein</fullName>
    </submittedName>
</protein>
<feature type="coiled-coil region" evidence="1">
    <location>
        <begin position="19"/>
        <end position="74"/>
    </location>
</feature>
<dbReference type="KEGG" id="nam:NAMH_0385"/>
<dbReference type="SUPFAM" id="SSF58100">
    <property type="entry name" value="Bacterial hemolysins"/>
    <property type="match status" value="1"/>
</dbReference>
<name>B9L849_NAUPA</name>
<dbReference type="Gene3D" id="6.10.250.3150">
    <property type="match status" value="1"/>
</dbReference>
<dbReference type="OrthoDB" id="5373153at2"/>
<dbReference type="RefSeq" id="WP_015902215.1">
    <property type="nucleotide sequence ID" value="NC_012115.1"/>
</dbReference>
<evidence type="ECO:0000313" key="2">
    <source>
        <dbReference type="EMBL" id="ACM93163.1"/>
    </source>
</evidence>
<dbReference type="STRING" id="598659.NAMH_0385"/>
<dbReference type="EMBL" id="CP001279">
    <property type="protein sequence ID" value="ACM93163.1"/>
    <property type="molecule type" value="Genomic_DNA"/>
</dbReference>